<dbReference type="AlphaFoldDB" id="A0A8H3GU92"/>
<sequence length="879" mass="97265">MAPIESLEQVVQSAQSLIAQDPAAHATQLRNLAKKSGGNIILGSLLPVAPPTPVEEADAPAEPPVPIPNDPLDIIDPTQCTLAALFILSARVMPESPTPPPLQYISHFCTNFNPEHARLAPERVTLLAQGIYNLAERSQALPEAIPLLMSLVRRYPPHVGYLTTIHPLLLMACVQTRHFTTVVPILAEGITEIDTQVCHYSLILGYDIDSFLPAQISDVQYTDNLQYHYLGGCVYAALKRFKEAEDFFETAVTAPATVASAIQLEAYKKLGLIQLILYGELRNPPRYVSSSVTRVYKAQTAYLNFAKAYGIANPNEIPASDVEIFTRDNNMGLLKQAIARIPYWAVHKLTKVYVSLSLAEIGQAIKITDLAAVRTLIQTMITTGEIHATITPSGIVKFEDAPLQTINEVEGERLLSLARGQCSKLMELDKQIAKSKPYITAALRDREHNAADFGPGFMAEEGDYPGALGLKLRGLGGVTSSAPFEIIFEIRSRRSFQASTIMAEKVDHLSHSQQAPNFVPSQSEPKPKTLARATRIFGVAAIMLLGIRAVLPSGSISHIGRAAGCGSHRKLVHDTKLRLPSHYALPSGDQIPSVALGTWKASPGQVGDAVKTALRAGYRHIDGAWIYRNEEEVGQAIKESGIDRKDLWLTSKLWNSFHKPEDVEPVLDETLKYLQTDYLDLYLIHWPVAFKSRPDEEIRVDYELTENPLPTWKKLEELVAKGKIRNIGVSNFNIRRLTNLTSASDIRIKPAINQVELNFFNPQPELVKWSKENNILLESYSPLGSNDQVGESLKNPVVQGIAKELNITPAQVIISWHVQRGTVVLPKSVTPSRVEENLQIFKLPEEQFNKLEKAATSHPPHRVVDPKEPWGIDVFEDEK</sequence>
<accession>A0A8H3GU92</accession>
<feature type="domain" description="PCI" evidence="3">
    <location>
        <begin position="324"/>
        <end position="399"/>
    </location>
</feature>
<dbReference type="Pfam" id="PF00248">
    <property type="entry name" value="Aldo_ket_red"/>
    <property type="match status" value="1"/>
</dbReference>
<gene>
    <name evidence="5" type="ORF">RDB_LOCUS183286</name>
</gene>
<dbReference type="Proteomes" id="UP000663841">
    <property type="component" value="Unassembled WGS sequence"/>
</dbReference>
<comment type="caution">
    <text evidence="5">The sequence shown here is derived from an EMBL/GenBank/DDBJ whole genome shotgun (WGS) entry which is preliminary data.</text>
</comment>
<dbReference type="InterPro" id="IPR020471">
    <property type="entry name" value="AKR"/>
</dbReference>
<feature type="domain" description="NADP-dependent oxidoreductase" evidence="2">
    <location>
        <begin position="596"/>
        <end position="854"/>
    </location>
</feature>
<dbReference type="Pfam" id="PF01399">
    <property type="entry name" value="PCI"/>
    <property type="match status" value="1"/>
</dbReference>
<dbReference type="GO" id="GO:0016616">
    <property type="term" value="F:oxidoreductase activity, acting on the CH-OH group of donors, NAD or NADP as acceptor"/>
    <property type="evidence" value="ECO:0007669"/>
    <property type="project" value="UniProtKB-ARBA"/>
</dbReference>
<dbReference type="PROSITE" id="PS00062">
    <property type="entry name" value="ALDOKETO_REDUCTASE_2"/>
    <property type="match status" value="1"/>
</dbReference>
<dbReference type="Gene3D" id="3.20.20.100">
    <property type="entry name" value="NADP-dependent oxidoreductase domain"/>
    <property type="match status" value="1"/>
</dbReference>
<evidence type="ECO:0000313" key="5">
    <source>
        <dbReference type="EMBL" id="CAE6473273.1"/>
    </source>
</evidence>
<dbReference type="PROSITE" id="PS00798">
    <property type="entry name" value="ALDOKETO_REDUCTASE_1"/>
    <property type="match status" value="1"/>
</dbReference>
<dbReference type="InterPro" id="IPR000717">
    <property type="entry name" value="PCI_dom"/>
</dbReference>
<keyword evidence="1" id="KW-0560">Oxidoreductase</keyword>
<reference evidence="5" key="1">
    <citation type="submission" date="2021-01" db="EMBL/GenBank/DDBJ databases">
        <authorList>
            <person name="Kaushik A."/>
        </authorList>
    </citation>
    <scope>NUCLEOTIDE SEQUENCE</scope>
    <source>
        <strain evidence="5">AG3-T5</strain>
    </source>
</reference>
<dbReference type="InterPro" id="IPR018170">
    <property type="entry name" value="Aldo/ket_reductase_CS"/>
</dbReference>
<dbReference type="EMBL" id="CAJMWW010000536">
    <property type="protein sequence ID" value="CAE6473273.1"/>
    <property type="molecule type" value="Genomic_DNA"/>
</dbReference>
<protein>
    <recommendedName>
        <fullName evidence="7">NADP-dependent oxidoreductase domain-containing protein</fullName>
    </recommendedName>
</protein>
<dbReference type="PRINTS" id="PR00069">
    <property type="entry name" value="ALDKETRDTASE"/>
</dbReference>
<evidence type="ECO:0000259" key="3">
    <source>
        <dbReference type="Pfam" id="PF01399"/>
    </source>
</evidence>
<dbReference type="Pfam" id="PF22788">
    <property type="entry name" value="COP9_hel_rpt"/>
    <property type="match status" value="1"/>
</dbReference>
<dbReference type="FunFam" id="3.20.20.100:FF:000002">
    <property type="entry name" value="2,5-diketo-D-gluconic acid reductase A"/>
    <property type="match status" value="1"/>
</dbReference>
<evidence type="ECO:0008006" key="7">
    <source>
        <dbReference type="Google" id="ProtNLM"/>
    </source>
</evidence>
<name>A0A8H3GU92_9AGAM</name>
<dbReference type="InterPro" id="IPR023210">
    <property type="entry name" value="NADP_OxRdtase_dom"/>
</dbReference>
<evidence type="ECO:0000259" key="4">
    <source>
        <dbReference type="Pfam" id="PF22788"/>
    </source>
</evidence>
<evidence type="ECO:0000259" key="2">
    <source>
        <dbReference type="Pfam" id="PF00248"/>
    </source>
</evidence>
<evidence type="ECO:0000256" key="1">
    <source>
        <dbReference type="ARBA" id="ARBA00023002"/>
    </source>
</evidence>
<evidence type="ECO:0000313" key="6">
    <source>
        <dbReference type="Proteomes" id="UP000663841"/>
    </source>
</evidence>
<dbReference type="CDD" id="cd19071">
    <property type="entry name" value="AKR_AKR1-5-like"/>
    <property type="match status" value="1"/>
</dbReference>
<dbReference type="SUPFAM" id="SSF51430">
    <property type="entry name" value="NAD(P)-linked oxidoreductase"/>
    <property type="match status" value="1"/>
</dbReference>
<feature type="domain" description="COP9 signalosome complex subunit 3 N-terminal helical repeats" evidence="4">
    <location>
        <begin position="72"/>
        <end position="290"/>
    </location>
</feature>
<dbReference type="PANTHER" id="PTHR11732">
    <property type="entry name" value="ALDO/KETO REDUCTASE"/>
    <property type="match status" value="1"/>
</dbReference>
<dbReference type="InterPro" id="IPR055089">
    <property type="entry name" value="COP9_N"/>
</dbReference>
<organism evidence="5 6">
    <name type="scientific">Rhizoctonia solani</name>
    <dbReference type="NCBI Taxonomy" id="456999"/>
    <lineage>
        <taxon>Eukaryota</taxon>
        <taxon>Fungi</taxon>
        <taxon>Dikarya</taxon>
        <taxon>Basidiomycota</taxon>
        <taxon>Agaricomycotina</taxon>
        <taxon>Agaricomycetes</taxon>
        <taxon>Cantharellales</taxon>
        <taxon>Ceratobasidiaceae</taxon>
        <taxon>Rhizoctonia</taxon>
    </lineage>
</organism>
<proteinExistence type="predicted"/>
<dbReference type="InterPro" id="IPR036812">
    <property type="entry name" value="NAD(P)_OxRdtase_dom_sf"/>
</dbReference>